<dbReference type="AlphaFoldDB" id="A0A1I4WV97"/>
<dbReference type="GO" id="GO:0005524">
    <property type="term" value="F:ATP binding"/>
    <property type="evidence" value="ECO:0007669"/>
    <property type="project" value="UniProtKB-UniRule"/>
</dbReference>
<sequence length="191" mass="21282">MTKIIGLTGGIGSGKTTVATIFKAHGLPVYIADEAGKEVMKDPSILLAIQKAFGQTIFENGVLDRKKLASLVFSDKDKLQQLNAIVHPAVARHFASWLENHQNFDYVIYESAILFESGGDTKCHAVITVIASESVRIQRVMQRDAASKEQIIQRMKAQWTDEQRLEKSQFVINNDSLVNTEKQVVKILNIL</sequence>
<accession>A0A1I4WV97</accession>
<comment type="pathway">
    <text evidence="5">Cofactor biosynthesis; coenzyme A biosynthesis; CoA from (R)-pantothenate: step 5/5.</text>
</comment>
<dbReference type="RefSeq" id="WP_035717415.1">
    <property type="nucleotide sequence ID" value="NZ_CBCRUM010000013.1"/>
</dbReference>
<comment type="catalytic activity">
    <reaction evidence="5">
        <text>3'-dephospho-CoA + ATP = ADP + CoA + H(+)</text>
        <dbReference type="Rhea" id="RHEA:18245"/>
        <dbReference type="ChEBI" id="CHEBI:15378"/>
        <dbReference type="ChEBI" id="CHEBI:30616"/>
        <dbReference type="ChEBI" id="CHEBI:57287"/>
        <dbReference type="ChEBI" id="CHEBI:57328"/>
        <dbReference type="ChEBI" id="CHEBI:456216"/>
        <dbReference type="EC" id="2.7.1.24"/>
    </reaction>
</comment>
<comment type="subcellular location">
    <subcellularLocation>
        <location evidence="5">Cytoplasm</location>
    </subcellularLocation>
</comment>
<dbReference type="PANTHER" id="PTHR10695:SF46">
    <property type="entry name" value="BIFUNCTIONAL COENZYME A SYNTHASE-RELATED"/>
    <property type="match status" value="1"/>
</dbReference>
<name>A0A1I4WV97_9FLAO</name>
<dbReference type="EMBL" id="FOUT01000007">
    <property type="protein sequence ID" value="SFN17096.1"/>
    <property type="molecule type" value="Genomic_DNA"/>
</dbReference>
<evidence type="ECO:0000256" key="5">
    <source>
        <dbReference type="HAMAP-Rule" id="MF_00376"/>
    </source>
</evidence>
<dbReference type="GO" id="GO:0005737">
    <property type="term" value="C:cytoplasm"/>
    <property type="evidence" value="ECO:0007669"/>
    <property type="project" value="UniProtKB-SubCell"/>
</dbReference>
<keyword evidence="8" id="KW-1185">Reference proteome</keyword>
<evidence type="ECO:0000256" key="2">
    <source>
        <dbReference type="ARBA" id="ARBA00022741"/>
    </source>
</evidence>
<keyword evidence="5" id="KW-0808">Transferase</keyword>
<comment type="similarity">
    <text evidence="1 5">Belongs to the CoaE family.</text>
</comment>
<evidence type="ECO:0000313" key="7">
    <source>
        <dbReference type="EMBL" id="SFN17096.1"/>
    </source>
</evidence>
<evidence type="ECO:0000256" key="4">
    <source>
        <dbReference type="ARBA" id="ARBA00022993"/>
    </source>
</evidence>
<comment type="function">
    <text evidence="5">Catalyzes the phosphorylation of the 3'-hydroxyl group of dephosphocoenzyme A to form coenzyme A.</text>
</comment>
<keyword evidence="3 5" id="KW-0067">ATP-binding</keyword>
<keyword evidence="5 7" id="KW-0418">Kinase</keyword>
<protein>
    <recommendedName>
        <fullName evidence="5 6">Dephospho-CoA kinase</fullName>
        <ecNumber evidence="5 6">2.7.1.24</ecNumber>
    </recommendedName>
    <alternativeName>
        <fullName evidence="5">Dephosphocoenzyme A kinase</fullName>
    </alternativeName>
</protein>
<evidence type="ECO:0000256" key="1">
    <source>
        <dbReference type="ARBA" id="ARBA00009018"/>
    </source>
</evidence>
<dbReference type="Gene3D" id="3.40.50.300">
    <property type="entry name" value="P-loop containing nucleotide triphosphate hydrolases"/>
    <property type="match status" value="1"/>
</dbReference>
<dbReference type="GO" id="GO:0004140">
    <property type="term" value="F:dephospho-CoA kinase activity"/>
    <property type="evidence" value="ECO:0007669"/>
    <property type="project" value="UniProtKB-UniRule"/>
</dbReference>
<dbReference type="SUPFAM" id="SSF52540">
    <property type="entry name" value="P-loop containing nucleoside triphosphate hydrolases"/>
    <property type="match status" value="1"/>
</dbReference>
<reference evidence="8" key="1">
    <citation type="submission" date="2016-10" db="EMBL/GenBank/DDBJ databases">
        <authorList>
            <person name="Varghese N."/>
            <person name="Submissions S."/>
        </authorList>
    </citation>
    <scope>NUCLEOTIDE SEQUENCE [LARGE SCALE GENOMIC DNA]</scope>
    <source>
        <strain evidence="8">DSM 4002</strain>
    </source>
</reference>
<dbReference type="PROSITE" id="PS51219">
    <property type="entry name" value="DPCK"/>
    <property type="match status" value="1"/>
</dbReference>
<dbReference type="PANTHER" id="PTHR10695">
    <property type="entry name" value="DEPHOSPHO-COA KINASE-RELATED"/>
    <property type="match status" value="1"/>
</dbReference>
<keyword evidence="2 5" id="KW-0547">Nucleotide-binding</keyword>
<organism evidence="7 8">
    <name type="scientific">Flavobacterium succinicans</name>
    <dbReference type="NCBI Taxonomy" id="29536"/>
    <lineage>
        <taxon>Bacteria</taxon>
        <taxon>Pseudomonadati</taxon>
        <taxon>Bacteroidota</taxon>
        <taxon>Flavobacteriia</taxon>
        <taxon>Flavobacteriales</taxon>
        <taxon>Flavobacteriaceae</taxon>
        <taxon>Flavobacterium</taxon>
    </lineage>
</organism>
<dbReference type="EC" id="2.7.1.24" evidence="5 6"/>
<keyword evidence="5" id="KW-0963">Cytoplasm</keyword>
<evidence type="ECO:0000256" key="6">
    <source>
        <dbReference type="NCBIfam" id="TIGR00152"/>
    </source>
</evidence>
<proteinExistence type="inferred from homology"/>
<feature type="binding site" evidence="5">
    <location>
        <begin position="12"/>
        <end position="17"/>
    </location>
    <ligand>
        <name>ATP</name>
        <dbReference type="ChEBI" id="CHEBI:30616"/>
    </ligand>
</feature>
<dbReference type="InterPro" id="IPR001977">
    <property type="entry name" value="Depp_CoAkinase"/>
</dbReference>
<dbReference type="GO" id="GO:0015937">
    <property type="term" value="P:coenzyme A biosynthetic process"/>
    <property type="evidence" value="ECO:0007669"/>
    <property type="project" value="UniProtKB-UniRule"/>
</dbReference>
<dbReference type="NCBIfam" id="TIGR00152">
    <property type="entry name" value="dephospho-CoA kinase"/>
    <property type="match status" value="1"/>
</dbReference>
<evidence type="ECO:0000313" key="8">
    <source>
        <dbReference type="Proteomes" id="UP000182961"/>
    </source>
</evidence>
<dbReference type="Proteomes" id="UP000182961">
    <property type="component" value="Unassembled WGS sequence"/>
</dbReference>
<dbReference type="Pfam" id="PF01121">
    <property type="entry name" value="CoaE"/>
    <property type="match status" value="1"/>
</dbReference>
<gene>
    <name evidence="5" type="primary">coaE</name>
    <name evidence="7" type="ORF">SAMN05444143_107110</name>
</gene>
<dbReference type="HAMAP" id="MF_00376">
    <property type="entry name" value="Dephospho_CoA_kinase"/>
    <property type="match status" value="1"/>
</dbReference>
<dbReference type="UniPathway" id="UPA00241">
    <property type="reaction ID" value="UER00356"/>
</dbReference>
<evidence type="ECO:0000256" key="3">
    <source>
        <dbReference type="ARBA" id="ARBA00022840"/>
    </source>
</evidence>
<dbReference type="InterPro" id="IPR027417">
    <property type="entry name" value="P-loop_NTPase"/>
</dbReference>
<dbReference type="CDD" id="cd02022">
    <property type="entry name" value="DPCK"/>
    <property type="match status" value="1"/>
</dbReference>
<dbReference type="eggNOG" id="COG0237">
    <property type="taxonomic scope" value="Bacteria"/>
</dbReference>
<keyword evidence="4 5" id="KW-0173">Coenzyme A biosynthesis</keyword>